<organism evidence="1 2">
    <name type="scientific">Clostridium acidisoli DSM 12555</name>
    <dbReference type="NCBI Taxonomy" id="1121291"/>
    <lineage>
        <taxon>Bacteria</taxon>
        <taxon>Bacillati</taxon>
        <taxon>Bacillota</taxon>
        <taxon>Clostridia</taxon>
        <taxon>Eubacteriales</taxon>
        <taxon>Clostridiaceae</taxon>
        <taxon>Clostridium</taxon>
    </lineage>
</organism>
<sequence>MNIPSKVRIGSVDYMISRTDEIIIVNHQECFGDIDFNKKIIRIAQNIQDIQGEEITLLHEMLHGLVYERNFEYERCDDETITEEISRGLHQLIRDNPQVFNIVKSKS</sequence>
<accession>A0A1W1X0H6</accession>
<dbReference type="Proteomes" id="UP000192468">
    <property type="component" value="Unassembled WGS sequence"/>
</dbReference>
<name>A0A1W1X0H6_9CLOT</name>
<dbReference type="OrthoDB" id="1757733at2"/>
<gene>
    <name evidence="1" type="ORF">SAMN02745134_00262</name>
</gene>
<evidence type="ECO:0000313" key="2">
    <source>
        <dbReference type="Proteomes" id="UP000192468"/>
    </source>
</evidence>
<proteinExistence type="predicted"/>
<dbReference type="RefSeq" id="WP_084113467.1">
    <property type="nucleotide sequence ID" value="NZ_FWXH01000002.1"/>
</dbReference>
<evidence type="ECO:0000313" key="1">
    <source>
        <dbReference type="EMBL" id="SMC17218.1"/>
    </source>
</evidence>
<protein>
    <recommendedName>
        <fullName evidence="3">Phage protein</fullName>
    </recommendedName>
</protein>
<evidence type="ECO:0008006" key="3">
    <source>
        <dbReference type="Google" id="ProtNLM"/>
    </source>
</evidence>
<dbReference type="STRING" id="1121291.SAMN02745134_00262"/>
<dbReference type="EMBL" id="FWXH01000002">
    <property type="protein sequence ID" value="SMC17218.1"/>
    <property type="molecule type" value="Genomic_DNA"/>
</dbReference>
<reference evidence="1 2" key="1">
    <citation type="submission" date="2017-04" db="EMBL/GenBank/DDBJ databases">
        <authorList>
            <person name="Afonso C.L."/>
            <person name="Miller P.J."/>
            <person name="Scott M.A."/>
            <person name="Spackman E."/>
            <person name="Goraichik I."/>
            <person name="Dimitrov K.M."/>
            <person name="Suarez D.L."/>
            <person name="Swayne D.E."/>
        </authorList>
    </citation>
    <scope>NUCLEOTIDE SEQUENCE [LARGE SCALE GENOMIC DNA]</scope>
    <source>
        <strain evidence="1 2">DSM 12555</strain>
    </source>
</reference>
<keyword evidence="2" id="KW-1185">Reference proteome</keyword>
<dbReference type="AlphaFoldDB" id="A0A1W1X0H6"/>